<dbReference type="InterPro" id="IPR055186">
    <property type="entry name" value="C2H2-2nd_BIRD-IDD"/>
</dbReference>
<keyword evidence="4" id="KW-1185">Reference proteome</keyword>
<gene>
    <name evidence="3" type="ORF">C2845_PM11G02820</name>
</gene>
<reference evidence="4" key="1">
    <citation type="journal article" date="2019" name="Nat. Commun.">
        <title>The genome of broomcorn millet.</title>
        <authorList>
            <person name="Zou C."/>
            <person name="Miki D."/>
            <person name="Li D."/>
            <person name="Tang Q."/>
            <person name="Xiao L."/>
            <person name="Rajput S."/>
            <person name="Deng P."/>
            <person name="Jia W."/>
            <person name="Huang R."/>
            <person name="Zhang M."/>
            <person name="Sun Y."/>
            <person name="Hu J."/>
            <person name="Fu X."/>
            <person name="Schnable P.S."/>
            <person name="Li F."/>
            <person name="Zhang H."/>
            <person name="Feng B."/>
            <person name="Zhu X."/>
            <person name="Liu R."/>
            <person name="Schnable J.C."/>
            <person name="Zhu J.-K."/>
            <person name="Zhang H."/>
        </authorList>
    </citation>
    <scope>NUCLEOTIDE SEQUENCE [LARGE SCALE GENOMIC DNA]</scope>
</reference>
<proteinExistence type="predicted"/>
<comment type="caution">
    <text evidence="3">The sequence shown here is derived from an EMBL/GenBank/DDBJ whole genome shotgun (WGS) entry which is preliminary data.</text>
</comment>
<organism evidence="3 4">
    <name type="scientific">Panicum miliaceum</name>
    <name type="common">Proso millet</name>
    <name type="synonym">Broomcorn millet</name>
    <dbReference type="NCBI Taxonomy" id="4540"/>
    <lineage>
        <taxon>Eukaryota</taxon>
        <taxon>Viridiplantae</taxon>
        <taxon>Streptophyta</taxon>
        <taxon>Embryophyta</taxon>
        <taxon>Tracheophyta</taxon>
        <taxon>Spermatophyta</taxon>
        <taxon>Magnoliopsida</taxon>
        <taxon>Liliopsida</taxon>
        <taxon>Poales</taxon>
        <taxon>Poaceae</taxon>
        <taxon>PACMAD clade</taxon>
        <taxon>Panicoideae</taxon>
        <taxon>Panicodae</taxon>
        <taxon>Paniceae</taxon>
        <taxon>Panicinae</taxon>
        <taxon>Panicum</taxon>
        <taxon>Panicum sect. Panicum</taxon>
    </lineage>
</organism>
<evidence type="ECO:0000259" key="2">
    <source>
        <dbReference type="Pfam" id="PF22996"/>
    </source>
</evidence>
<dbReference type="EMBL" id="PQIB02000007">
    <property type="protein sequence ID" value="RLN07282.1"/>
    <property type="molecule type" value="Genomic_DNA"/>
</dbReference>
<sequence>MARAAGHHWPEVAKKHKTKSTGESGRRRRGEARRGGAGEKNLSLVPRIGSRREGSIVLAQPLARERAPAATMSSPCAPTAVLPPEEAPWQPAPTVAPSPSLQVGIGRAAMKKRRLRGTPRVLVLRRRPCRAVMVTAMVLGYYARLLAHGADLGAEVVALSPPALLERNRRCVCEACGRGFRHRRNLSVGSGATGTGGCTSGGCSSGRPGRGEGPAPKRLFVRGCRYDAPSCALADVPSLRKHFRRKHGRHGLWACGRGDGPADCKARLKTCGTRTSGHTCDGCGVVFSQLESYVEH</sequence>
<dbReference type="Pfam" id="PF22996">
    <property type="entry name" value="C2H2-2nd_BIRD-IDD"/>
    <property type="match status" value="1"/>
</dbReference>
<dbReference type="AlphaFoldDB" id="A0A3L6RND8"/>
<protein>
    <submittedName>
        <fullName evidence="3">Protein SHOOT GRAVITROPISM 5-like</fullName>
    </submittedName>
</protein>
<dbReference type="Proteomes" id="UP000275267">
    <property type="component" value="Unassembled WGS sequence"/>
</dbReference>
<dbReference type="PANTHER" id="PTHR10593">
    <property type="entry name" value="SERINE/THREONINE-PROTEIN KINASE RIO"/>
    <property type="match status" value="1"/>
</dbReference>
<dbReference type="InterPro" id="IPR031140">
    <property type="entry name" value="IDD1-16"/>
</dbReference>
<dbReference type="GO" id="GO:0003700">
    <property type="term" value="F:DNA-binding transcription factor activity"/>
    <property type="evidence" value="ECO:0007669"/>
    <property type="project" value="TreeGrafter"/>
</dbReference>
<feature type="region of interest" description="Disordered" evidence="1">
    <location>
        <begin position="1"/>
        <end position="41"/>
    </location>
</feature>
<dbReference type="PANTHER" id="PTHR10593:SF10">
    <property type="entry name" value="OS08G0467100 PROTEIN"/>
    <property type="match status" value="1"/>
</dbReference>
<accession>A0A3L6RND8</accession>
<feature type="domain" description="BIRD-IDD transcription factor second C2H2 zinc finger" evidence="2">
    <location>
        <begin position="224"/>
        <end position="247"/>
    </location>
</feature>
<evidence type="ECO:0000313" key="3">
    <source>
        <dbReference type="EMBL" id="RLN07282.1"/>
    </source>
</evidence>
<evidence type="ECO:0000313" key="4">
    <source>
        <dbReference type="Proteomes" id="UP000275267"/>
    </source>
</evidence>
<evidence type="ECO:0000256" key="1">
    <source>
        <dbReference type="SAM" id="MobiDB-lite"/>
    </source>
</evidence>
<name>A0A3L6RND8_PANMI</name>
<dbReference type="GO" id="GO:0005634">
    <property type="term" value="C:nucleus"/>
    <property type="evidence" value="ECO:0007669"/>
    <property type="project" value="TreeGrafter"/>
</dbReference>
<dbReference type="STRING" id="4540.A0A3L6RND8"/>